<reference evidence="3 4" key="1">
    <citation type="submission" date="2018-04" db="EMBL/GenBank/DDBJ databases">
        <authorList>
            <person name="Zhang X."/>
            <person name="Yuan J."/>
            <person name="Li F."/>
            <person name="Xiang J."/>
        </authorList>
    </citation>
    <scope>NUCLEOTIDE SEQUENCE [LARGE SCALE GENOMIC DNA]</scope>
    <source>
        <tissue evidence="3">Muscle</tissue>
    </source>
</reference>
<proteinExistence type="predicted"/>
<feature type="domain" description="PWWP" evidence="2">
    <location>
        <begin position="542"/>
        <end position="670"/>
    </location>
</feature>
<feature type="compositionally biased region" description="Polar residues" evidence="1">
    <location>
        <begin position="476"/>
        <end position="493"/>
    </location>
</feature>
<evidence type="ECO:0000313" key="3">
    <source>
        <dbReference type="EMBL" id="ROT83197.1"/>
    </source>
</evidence>
<reference evidence="3 4" key="2">
    <citation type="submission" date="2019-01" db="EMBL/GenBank/DDBJ databases">
        <title>The decoding of complex shrimp genome reveals the adaptation for benthos swimmer, frequently molting mechanism and breeding impact on genome.</title>
        <authorList>
            <person name="Sun Y."/>
            <person name="Gao Y."/>
            <person name="Yu Y."/>
        </authorList>
    </citation>
    <scope>NUCLEOTIDE SEQUENCE [LARGE SCALE GENOMIC DNA]</scope>
    <source>
        <tissue evidence="3">Muscle</tissue>
    </source>
</reference>
<feature type="region of interest" description="Disordered" evidence="1">
    <location>
        <begin position="476"/>
        <end position="528"/>
    </location>
</feature>
<dbReference type="AlphaFoldDB" id="A0A3R7NC54"/>
<name>A0A3R7NC54_PENVA</name>
<dbReference type="OrthoDB" id="10013064at2759"/>
<dbReference type="Pfam" id="PF20886">
    <property type="entry name" value="PWP3A-B_C"/>
    <property type="match status" value="1"/>
</dbReference>
<dbReference type="Proteomes" id="UP000283509">
    <property type="component" value="Unassembled WGS sequence"/>
</dbReference>
<gene>
    <name evidence="3" type="ORF">C7M84_023635</name>
</gene>
<dbReference type="Gene3D" id="2.30.30.140">
    <property type="match status" value="1"/>
</dbReference>
<comment type="caution">
    <text evidence="3">The sequence shown here is derived from an EMBL/GenBank/DDBJ whole genome shotgun (WGS) entry which is preliminary data.</text>
</comment>
<protein>
    <recommendedName>
        <fullName evidence="2">PWWP domain-containing protein</fullName>
    </recommendedName>
</protein>
<evidence type="ECO:0000259" key="2">
    <source>
        <dbReference type="Pfam" id="PF20886"/>
    </source>
</evidence>
<keyword evidence="4" id="KW-1185">Reference proteome</keyword>
<evidence type="ECO:0000256" key="1">
    <source>
        <dbReference type="SAM" id="MobiDB-lite"/>
    </source>
</evidence>
<accession>A0A3R7NC54</accession>
<feature type="region of interest" description="Disordered" evidence="1">
    <location>
        <begin position="1"/>
        <end position="30"/>
    </location>
</feature>
<organism evidence="3 4">
    <name type="scientific">Penaeus vannamei</name>
    <name type="common">Whiteleg shrimp</name>
    <name type="synonym">Litopenaeus vannamei</name>
    <dbReference type="NCBI Taxonomy" id="6689"/>
    <lineage>
        <taxon>Eukaryota</taxon>
        <taxon>Metazoa</taxon>
        <taxon>Ecdysozoa</taxon>
        <taxon>Arthropoda</taxon>
        <taxon>Crustacea</taxon>
        <taxon>Multicrustacea</taxon>
        <taxon>Malacostraca</taxon>
        <taxon>Eumalacostraca</taxon>
        <taxon>Eucarida</taxon>
        <taxon>Decapoda</taxon>
        <taxon>Dendrobranchiata</taxon>
        <taxon>Penaeoidea</taxon>
        <taxon>Penaeidae</taxon>
        <taxon>Penaeus</taxon>
    </lineage>
</organism>
<feature type="compositionally biased region" description="Basic and acidic residues" evidence="1">
    <location>
        <begin position="206"/>
        <end position="223"/>
    </location>
</feature>
<sequence length="679" mass="78069">MSEKLVAPSGSRNPSCVTNEDYLSRPRGKMWPEVGEGERIIVRAEVKAEFDTDLGKENLHYTEPASGLHENKDYLQDKQLESETNKHLTLKATVQEYPTGELTKEKEQSNTFTVSHTLSSVNTLTIDFKNPKRDILESTNDSKNTYISDVANKVEYDLEDIDSVDKEASERTCSEGSRLQSDVRTKANLADSQGGELGIEINVRTQNEKLNSEKSEKSEKSGEGESIAYHFKESRVDKQKGKNGNRSMCTWESIKMNRRRSERIQGRDERVERPNEGIEGKREVVKSPCQKLLGDKMEYNKDMQYKKGGAKRQLVKDKTSDMFSWKKCKKKKENSPQNIPEDLNENLMDIDDDDLPDLTACQAVKETPKVEIQVNDLIWTLHRGMWWPSYVKAKYGRDKKVSVFFIGCSQAVAIRVRWTNTRPFISDHIPPCVDESAQGLSELCKSFSQLRENRSDITPHCFFSLPVEKQNALMNANSTSNEDLRSPSISRKTTSGREETPKLRKRHSLSGCMGSKEKGNTASKELVMSSRDKQKLKVAILARRRENEKLLRYIRSQECISHLWKIFSGEKASKRHDMYQEECSRKMLMWSGVGPFHLDEEDEQILEVIDFLHKELCSKRQDFALAHDYALRVWMPEAIKEALRVVRKVPETELENALDTGYRETQTEKKARRLDFSFM</sequence>
<dbReference type="EMBL" id="QCYY01000721">
    <property type="protein sequence ID" value="ROT83197.1"/>
    <property type="molecule type" value="Genomic_DNA"/>
</dbReference>
<feature type="region of interest" description="Disordered" evidence="1">
    <location>
        <begin position="204"/>
        <end position="228"/>
    </location>
</feature>
<evidence type="ECO:0000313" key="4">
    <source>
        <dbReference type="Proteomes" id="UP000283509"/>
    </source>
</evidence>
<dbReference type="InterPro" id="IPR048795">
    <property type="entry name" value="PWP3A_3B_4_C"/>
</dbReference>